<feature type="compositionally biased region" description="Polar residues" evidence="1">
    <location>
        <begin position="394"/>
        <end position="404"/>
    </location>
</feature>
<feature type="region of interest" description="Disordered" evidence="1">
    <location>
        <begin position="365"/>
        <end position="404"/>
    </location>
</feature>
<gene>
    <name evidence="2" type="ORF">MELLADRAFT_84433</name>
</gene>
<proteinExistence type="predicted"/>
<protein>
    <recommendedName>
        <fullName evidence="4">GCM domain-containing protein</fullName>
    </recommendedName>
</protein>
<reference evidence="3" key="1">
    <citation type="journal article" date="2011" name="Proc. Natl. Acad. Sci. U.S.A.">
        <title>Obligate biotrophy features unraveled by the genomic analysis of rust fungi.</title>
        <authorList>
            <person name="Duplessis S."/>
            <person name="Cuomo C.A."/>
            <person name="Lin Y.-C."/>
            <person name="Aerts A."/>
            <person name="Tisserant E."/>
            <person name="Veneault-Fourrey C."/>
            <person name="Joly D.L."/>
            <person name="Hacquard S."/>
            <person name="Amselem J."/>
            <person name="Cantarel B.L."/>
            <person name="Chiu R."/>
            <person name="Coutinho P.M."/>
            <person name="Feau N."/>
            <person name="Field M."/>
            <person name="Frey P."/>
            <person name="Gelhaye E."/>
            <person name="Goldberg J."/>
            <person name="Grabherr M.G."/>
            <person name="Kodira C.D."/>
            <person name="Kohler A."/>
            <person name="Kuees U."/>
            <person name="Lindquist E.A."/>
            <person name="Lucas S.M."/>
            <person name="Mago R."/>
            <person name="Mauceli E."/>
            <person name="Morin E."/>
            <person name="Murat C."/>
            <person name="Pangilinan J.L."/>
            <person name="Park R."/>
            <person name="Pearson M."/>
            <person name="Quesneville H."/>
            <person name="Rouhier N."/>
            <person name="Sakthikumar S."/>
            <person name="Salamov A.A."/>
            <person name="Schmutz J."/>
            <person name="Selles B."/>
            <person name="Shapiro H."/>
            <person name="Tanguay P."/>
            <person name="Tuskan G.A."/>
            <person name="Henrissat B."/>
            <person name="Van de Peer Y."/>
            <person name="Rouze P."/>
            <person name="Ellis J.G."/>
            <person name="Dodds P.N."/>
            <person name="Schein J.E."/>
            <person name="Zhong S."/>
            <person name="Hamelin R.C."/>
            <person name="Grigoriev I.V."/>
            <person name="Szabo L.J."/>
            <person name="Martin F."/>
        </authorList>
    </citation>
    <scope>NUCLEOTIDE SEQUENCE [LARGE SCALE GENOMIC DNA]</scope>
    <source>
        <strain evidence="3">98AG31 / pathotype 3-4-7</strain>
    </source>
</reference>
<evidence type="ECO:0000256" key="1">
    <source>
        <dbReference type="SAM" id="MobiDB-lite"/>
    </source>
</evidence>
<dbReference type="VEuPathDB" id="FungiDB:MELLADRAFT_84433"/>
<dbReference type="EMBL" id="GL883099">
    <property type="protein sequence ID" value="EGG08887.1"/>
    <property type="molecule type" value="Genomic_DNA"/>
</dbReference>
<dbReference type="HOGENOM" id="CLU_005992_1_0_1"/>
<dbReference type="OrthoDB" id="2680017at2759"/>
<dbReference type="Proteomes" id="UP000001072">
    <property type="component" value="Unassembled WGS sequence"/>
</dbReference>
<organism evidence="3">
    <name type="scientific">Melampsora larici-populina (strain 98AG31 / pathotype 3-4-7)</name>
    <name type="common">Poplar leaf rust fungus</name>
    <dbReference type="NCBI Taxonomy" id="747676"/>
    <lineage>
        <taxon>Eukaryota</taxon>
        <taxon>Fungi</taxon>
        <taxon>Dikarya</taxon>
        <taxon>Basidiomycota</taxon>
        <taxon>Pucciniomycotina</taxon>
        <taxon>Pucciniomycetes</taxon>
        <taxon>Pucciniales</taxon>
        <taxon>Melampsoraceae</taxon>
        <taxon>Melampsora</taxon>
    </lineage>
</organism>
<keyword evidence="3" id="KW-1185">Reference proteome</keyword>
<evidence type="ECO:0000313" key="2">
    <source>
        <dbReference type="EMBL" id="EGG08887.1"/>
    </source>
</evidence>
<dbReference type="KEGG" id="mlr:MELLADRAFT_84433"/>
<feature type="compositionally biased region" description="Basic and acidic residues" evidence="1">
    <location>
        <begin position="951"/>
        <end position="960"/>
    </location>
</feature>
<dbReference type="GeneID" id="18933475"/>
<feature type="region of interest" description="Disordered" evidence="1">
    <location>
        <begin position="499"/>
        <end position="523"/>
    </location>
</feature>
<accession>F4RFR0</accession>
<feature type="compositionally biased region" description="Basic residues" evidence="1">
    <location>
        <begin position="991"/>
        <end position="1003"/>
    </location>
</feature>
<evidence type="ECO:0000313" key="3">
    <source>
        <dbReference type="Proteomes" id="UP000001072"/>
    </source>
</evidence>
<feature type="region of interest" description="Disordered" evidence="1">
    <location>
        <begin position="933"/>
        <end position="1003"/>
    </location>
</feature>
<evidence type="ECO:0008006" key="4">
    <source>
        <dbReference type="Google" id="ProtNLM"/>
    </source>
</evidence>
<dbReference type="eggNOG" id="ENOG502S7P8">
    <property type="taxonomic scope" value="Eukaryota"/>
</dbReference>
<dbReference type="AlphaFoldDB" id="F4RFR0"/>
<feature type="region of interest" description="Disordered" evidence="1">
    <location>
        <begin position="870"/>
        <end position="896"/>
    </location>
</feature>
<sequence length="1003" mass="113393">MKCSNSSCRFAGSPPTGYKMIEKLLNQGTVCPIDDCDGIQEHVECNAKCRFDEEYNTGWSILRHQGEHKHIWPNAKKADPLSKAKLKEIIINDPTTGPLGLKVGRAHVGTAPIRTVVDIHPSFGHIDRLGYLRRYFLVQEGLMTDSADPDGGDRWLHQLIYWTTNWMAEVLVLEDNGKSYEGGLLSDVTYRFFNHGYLLTTSMYCEKLERFVPVLLSWINGLSKAHYKVHFKTLLVQISTTSKSDKQKRRLCKQVVDFSQAQKVGFMEAYMEVFDVDRDKALSKLHGCKQHFSQAITRIKNNRNIVRFDLKDIWVEKCMALLEPNTPGNTLDDKFAKLYFTFPNAKRWLDWWCIADTQSMLFPGRKRMPLDDPPLNADESEEDEPEPQRRKGSNNRPELHSTTNGQESMHRVYYLLCKGKCGVIPGLIQLLAFVQSLERDFHNTRIGVSITYGSSQKNWEELVKGLKMKKPTKRRYLENDGRPPDTTDELLGNIKTKSAKGRAKQVAKGPGRPRGSQNINRAPLTTYQSYTKGIQPGTKNRCWQSATLESLYALFGPLWSLNASVNGTGLVHLLYNHLTKRSTAQLEGKNLSKSLSAHQNTIHKALTKLSPTSYIPDQFASADQFMEKLLHPGPNSLRPFFEIPIVKTYSCPVNAGHTYSKSSSIACIQIFPYKFVEAGLSYGDLGQLIDQMTTDGISTDSGLVCRRCHPETKEEKDAYINADIVLLSPASEARKKKDLTTLNLNQKINLSDAKAAPLHLYFLLEGVGGMEGEARAEFQDKTNWPPRIMVGDVEYFMMTRGYWAGFHYWFKVVRSIEGVLGVWHYDEAQNGGFAQLLDCDVASIGGCDRHTSWTCYSRLPFEEEKSQIGDVIHGGGLPQDEDNAEAAANEEHNNKHDVDLKVEAEEEVEELKEESLKDQELEDKAIIEELTSSPVVQPPPPQHFKIKVKLAAREPEKNQDGEGPTSTEDVEPLKRTQRLKKAIVDKEHVKPVKSIRKKGGKKR</sequence>
<name>F4RFR0_MELLP</name>
<dbReference type="RefSeq" id="XP_007407861.1">
    <property type="nucleotide sequence ID" value="XM_007407799.1"/>
</dbReference>
<dbReference type="InParanoid" id="F4RFR0"/>